<keyword evidence="4" id="KW-0479">Metal-binding</keyword>
<feature type="chain" id="PRO_5039532739" evidence="11">
    <location>
        <begin position="25"/>
        <end position="591"/>
    </location>
</feature>
<feature type="transmembrane region" description="Helical" evidence="10">
    <location>
        <begin position="339"/>
        <end position="359"/>
    </location>
</feature>
<dbReference type="InterPro" id="IPR008457">
    <property type="entry name" value="Cu-R_CopD_dom"/>
</dbReference>
<feature type="domain" description="Copper resistance protein D" evidence="13">
    <location>
        <begin position="338"/>
        <end position="451"/>
    </location>
</feature>
<dbReference type="GO" id="GO:0042597">
    <property type="term" value="C:periplasmic space"/>
    <property type="evidence" value="ECO:0007669"/>
    <property type="project" value="InterPro"/>
</dbReference>
<feature type="transmembrane region" description="Helical" evidence="10">
    <location>
        <begin position="237"/>
        <end position="259"/>
    </location>
</feature>
<keyword evidence="7" id="KW-0186">Copper</keyword>
<evidence type="ECO:0000313" key="14">
    <source>
        <dbReference type="EMBL" id="RKT69171.1"/>
    </source>
</evidence>
<dbReference type="Pfam" id="PF05425">
    <property type="entry name" value="CopD"/>
    <property type="match status" value="1"/>
</dbReference>
<dbReference type="InterPro" id="IPR014755">
    <property type="entry name" value="Cu-Rt/internalin_Ig-like"/>
</dbReference>
<dbReference type="PANTHER" id="PTHR34820:SF4">
    <property type="entry name" value="INNER MEMBRANE PROTEIN YEBZ"/>
    <property type="match status" value="1"/>
</dbReference>
<evidence type="ECO:0000313" key="15">
    <source>
        <dbReference type="Proteomes" id="UP000272729"/>
    </source>
</evidence>
<feature type="transmembrane region" description="Helical" evidence="10">
    <location>
        <begin position="430"/>
        <end position="452"/>
    </location>
</feature>
<proteinExistence type="predicted"/>
<dbReference type="RefSeq" id="WP_246029703.1">
    <property type="nucleotide sequence ID" value="NZ_JBIUBA010000002.1"/>
</dbReference>
<feature type="region of interest" description="Disordered" evidence="9">
    <location>
        <begin position="463"/>
        <end position="482"/>
    </location>
</feature>
<protein>
    <submittedName>
        <fullName evidence="14">Copper transport protein</fullName>
    </submittedName>
</protein>
<reference evidence="14 15" key="1">
    <citation type="submission" date="2018-10" db="EMBL/GenBank/DDBJ databases">
        <title>Sequencing the genomes of 1000 actinobacteria strains.</title>
        <authorList>
            <person name="Klenk H.-P."/>
        </authorList>
    </citation>
    <scope>NUCLEOTIDE SEQUENCE [LARGE SCALE GENOMIC DNA]</scope>
    <source>
        <strain evidence="14 15">DSM 43911</strain>
    </source>
</reference>
<feature type="compositionally biased region" description="Pro residues" evidence="9">
    <location>
        <begin position="468"/>
        <end position="479"/>
    </location>
</feature>
<gene>
    <name evidence="14" type="ORF">DFJ66_2366</name>
</gene>
<evidence type="ECO:0000256" key="3">
    <source>
        <dbReference type="ARBA" id="ARBA00022692"/>
    </source>
</evidence>
<dbReference type="EMBL" id="RBXR01000001">
    <property type="protein sequence ID" value="RKT69171.1"/>
    <property type="molecule type" value="Genomic_DNA"/>
</dbReference>
<feature type="signal peptide" evidence="11">
    <location>
        <begin position="1"/>
        <end position="24"/>
    </location>
</feature>
<feature type="transmembrane region" description="Helical" evidence="10">
    <location>
        <begin position="379"/>
        <end position="397"/>
    </location>
</feature>
<evidence type="ECO:0000259" key="13">
    <source>
        <dbReference type="Pfam" id="PF05425"/>
    </source>
</evidence>
<evidence type="ECO:0000256" key="6">
    <source>
        <dbReference type="ARBA" id="ARBA00022989"/>
    </source>
</evidence>
<evidence type="ECO:0000256" key="9">
    <source>
        <dbReference type="SAM" id="MobiDB-lite"/>
    </source>
</evidence>
<comment type="caution">
    <text evidence="14">The sequence shown here is derived from an EMBL/GenBank/DDBJ whole genome shotgun (WGS) entry which is preliminary data.</text>
</comment>
<evidence type="ECO:0000256" key="5">
    <source>
        <dbReference type="ARBA" id="ARBA00022729"/>
    </source>
</evidence>
<keyword evidence="15" id="KW-1185">Reference proteome</keyword>
<evidence type="ECO:0000256" key="2">
    <source>
        <dbReference type="ARBA" id="ARBA00022475"/>
    </source>
</evidence>
<evidence type="ECO:0000256" key="11">
    <source>
        <dbReference type="SAM" id="SignalP"/>
    </source>
</evidence>
<dbReference type="InterPro" id="IPR032694">
    <property type="entry name" value="CopC/D"/>
</dbReference>
<organism evidence="14 15">
    <name type="scientific">Saccharothrix variisporea</name>
    <dbReference type="NCBI Taxonomy" id="543527"/>
    <lineage>
        <taxon>Bacteria</taxon>
        <taxon>Bacillati</taxon>
        <taxon>Actinomycetota</taxon>
        <taxon>Actinomycetes</taxon>
        <taxon>Pseudonocardiales</taxon>
        <taxon>Pseudonocardiaceae</taxon>
        <taxon>Saccharothrix</taxon>
    </lineage>
</organism>
<dbReference type="InterPro" id="IPR007348">
    <property type="entry name" value="CopC_dom"/>
</dbReference>
<feature type="transmembrane region" description="Helical" evidence="10">
    <location>
        <begin position="271"/>
        <end position="289"/>
    </location>
</feature>
<dbReference type="GO" id="GO:0006825">
    <property type="term" value="P:copper ion transport"/>
    <property type="evidence" value="ECO:0007669"/>
    <property type="project" value="InterPro"/>
</dbReference>
<feature type="transmembrane region" description="Helical" evidence="10">
    <location>
        <begin position="191"/>
        <end position="211"/>
    </location>
</feature>
<evidence type="ECO:0000256" key="8">
    <source>
        <dbReference type="ARBA" id="ARBA00023136"/>
    </source>
</evidence>
<dbReference type="AlphaFoldDB" id="A0A495X4G4"/>
<evidence type="ECO:0000259" key="12">
    <source>
        <dbReference type="Pfam" id="PF04234"/>
    </source>
</evidence>
<dbReference type="Gene3D" id="2.60.40.1220">
    <property type="match status" value="1"/>
</dbReference>
<sequence>MRGAINTLLRACVAFALAVLPVLGGQGVAEAHASVVSTSPTGWDVLAASPAEVSLTFSEPVDLGLAAIRLLGPGGDTITTGAPAHPAGRPEAVVVAVPRALSDGTYTVDWQVTSADTHPIRGGFVFSVGQPSTSSPAAPPADAHAEPDRVVGLAYGTAKWSSFAGLALLAGAAFFAVWCQAGTAVGRRVRGLLAGGWWALLGATVLVLLLYGPYATGRPLTAALDPSLVAATASTRLGLAMLARLLVLVLVGVALRWFARHPHVIADRRRRGIAVLAATGVLAATWSASSHSAGGDLVGLALVADTAHLTAMAVWLGGLVVVAAVVVRSDDVPAMRVAVPRFSRVALVSVLVLVGTGLFQSWRLVGTPSALVGTSYGRVLLVKAVLVVVLLALGAAARRWVRRHYGFAVVTVSDKRRAARGPGDGQVRRFGAVVAAEAVIATVVLGFTAVLVNTETVAVQQAAATRPAPTPTRPAPAPGEPVTADFDAGGAAGRGKVAALVAPGASGGHELHVAVLDERGQPKAVAEVRAALSHSERSPAPLPVPLRYGGVPGHYVSNAFSVPVSGAWSLSLAIRTSDVDEAIVDVPVGIP</sequence>
<dbReference type="GO" id="GO:0005507">
    <property type="term" value="F:copper ion binding"/>
    <property type="evidence" value="ECO:0007669"/>
    <property type="project" value="InterPro"/>
</dbReference>
<name>A0A495X4G4_9PSEU</name>
<dbReference type="GO" id="GO:0005886">
    <property type="term" value="C:plasma membrane"/>
    <property type="evidence" value="ECO:0007669"/>
    <property type="project" value="UniProtKB-SubCell"/>
</dbReference>
<keyword evidence="3 10" id="KW-0812">Transmembrane</keyword>
<dbReference type="Pfam" id="PF04234">
    <property type="entry name" value="CopC"/>
    <property type="match status" value="1"/>
</dbReference>
<dbReference type="GO" id="GO:0046688">
    <property type="term" value="P:response to copper ion"/>
    <property type="evidence" value="ECO:0007669"/>
    <property type="project" value="InterPro"/>
</dbReference>
<evidence type="ECO:0000256" key="1">
    <source>
        <dbReference type="ARBA" id="ARBA00004651"/>
    </source>
</evidence>
<keyword evidence="8 10" id="KW-0472">Membrane</keyword>
<comment type="subcellular location">
    <subcellularLocation>
        <location evidence="1">Cell membrane</location>
        <topology evidence="1">Multi-pass membrane protein</topology>
    </subcellularLocation>
</comment>
<keyword evidence="2" id="KW-1003">Cell membrane</keyword>
<keyword evidence="5 11" id="KW-0732">Signal</keyword>
<feature type="transmembrane region" description="Helical" evidence="10">
    <location>
        <begin position="160"/>
        <end position="179"/>
    </location>
</feature>
<keyword evidence="6 10" id="KW-1133">Transmembrane helix</keyword>
<evidence type="ECO:0000256" key="10">
    <source>
        <dbReference type="SAM" id="Phobius"/>
    </source>
</evidence>
<dbReference type="SUPFAM" id="SSF81296">
    <property type="entry name" value="E set domains"/>
    <property type="match status" value="1"/>
</dbReference>
<dbReference type="Proteomes" id="UP000272729">
    <property type="component" value="Unassembled WGS sequence"/>
</dbReference>
<feature type="transmembrane region" description="Helical" evidence="10">
    <location>
        <begin position="309"/>
        <end position="327"/>
    </location>
</feature>
<evidence type="ECO:0000256" key="4">
    <source>
        <dbReference type="ARBA" id="ARBA00022723"/>
    </source>
</evidence>
<evidence type="ECO:0000256" key="7">
    <source>
        <dbReference type="ARBA" id="ARBA00023008"/>
    </source>
</evidence>
<dbReference type="PANTHER" id="PTHR34820">
    <property type="entry name" value="INNER MEMBRANE PROTEIN YEBZ"/>
    <property type="match status" value="1"/>
</dbReference>
<accession>A0A495X4G4</accession>
<feature type="domain" description="CopC" evidence="12">
    <location>
        <begin position="32"/>
        <end position="128"/>
    </location>
</feature>
<dbReference type="InterPro" id="IPR014756">
    <property type="entry name" value="Ig_E-set"/>
</dbReference>